<evidence type="ECO:0000259" key="10">
    <source>
        <dbReference type="PROSITE" id="PS50056"/>
    </source>
</evidence>
<evidence type="ECO:0000256" key="7">
    <source>
        <dbReference type="ARBA" id="ARBA00034734"/>
    </source>
</evidence>
<dbReference type="Pfam" id="PF00102">
    <property type="entry name" value="Y_phosphatase"/>
    <property type="match status" value="1"/>
</dbReference>
<evidence type="ECO:0000259" key="9">
    <source>
        <dbReference type="PROSITE" id="PS50055"/>
    </source>
</evidence>
<keyword evidence="11" id="KW-1185">Reference proteome</keyword>
<evidence type="ECO:0000256" key="4">
    <source>
        <dbReference type="ARBA" id="ARBA00022553"/>
    </source>
</evidence>
<dbReference type="InterPro" id="IPR003595">
    <property type="entry name" value="Tyr_Pase_cat"/>
</dbReference>
<name>A0A1S3LGH6_SALSA</name>
<evidence type="ECO:0000313" key="12">
    <source>
        <dbReference type="RefSeq" id="XP_045548927.1"/>
    </source>
</evidence>
<accession>A0A1S3LGH6</accession>
<comment type="similarity">
    <text evidence="7">Belongs to the protein-tyrosine phosphatase family. Non-receptor class 4 subfamily.</text>
</comment>
<dbReference type="PROSITE" id="PS50055">
    <property type="entry name" value="TYR_PHOSPHATASE_PTP"/>
    <property type="match status" value="1"/>
</dbReference>
<dbReference type="PANTHER" id="PTHR45983">
    <property type="entry name" value="TYROSINE PHOSPHATSE N18, PUTATIVE-RELATED"/>
    <property type="match status" value="1"/>
</dbReference>
<dbReference type="InterPro" id="IPR047170">
    <property type="entry name" value="PTN12/18/22"/>
</dbReference>
<dbReference type="Proteomes" id="UP001652741">
    <property type="component" value="Chromosome ssa13"/>
</dbReference>
<evidence type="ECO:0000313" key="11">
    <source>
        <dbReference type="Proteomes" id="UP001652741"/>
    </source>
</evidence>
<dbReference type="SMART" id="SM00194">
    <property type="entry name" value="PTPc"/>
    <property type="match status" value="1"/>
</dbReference>
<organism evidence="11 12">
    <name type="scientific">Salmo salar</name>
    <name type="common">Atlantic salmon</name>
    <dbReference type="NCBI Taxonomy" id="8030"/>
    <lineage>
        <taxon>Eukaryota</taxon>
        <taxon>Metazoa</taxon>
        <taxon>Chordata</taxon>
        <taxon>Craniata</taxon>
        <taxon>Vertebrata</taxon>
        <taxon>Euteleostomi</taxon>
        <taxon>Actinopterygii</taxon>
        <taxon>Neopterygii</taxon>
        <taxon>Teleostei</taxon>
        <taxon>Protacanthopterygii</taxon>
        <taxon>Salmoniformes</taxon>
        <taxon>Salmonidae</taxon>
        <taxon>Salmoninae</taxon>
        <taxon>Salmo</taxon>
    </lineage>
</organism>
<feature type="region of interest" description="Disordered" evidence="8">
    <location>
        <begin position="398"/>
        <end position="418"/>
    </location>
</feature>
<dbReference type="InterPro" id="IPR000387">
    <property type="entry name" value="Tyr_Pase_dom"/>
</dbReference>
<dbReference type="SMART" id="SM00404">
    <property type="entry name" value="PTPc_motif"/>
    <property type="match status" value="1"/>
</dbReference>
<reference evidence="12" key="1">
    <citation type="submission" date="2025-08" db="UniProtKB">
        <authorList>
            <consortium name="RefSeq"/>
        </authorList>
    </citation>
    <scope>IDENTIFICATION</scope>
</reference>
<gene>
    <name evidence="12" type="primary">ptpn18</name>
</gene>
<dbReference type="GO" id="GO:0004726">
    <property type="term" value="F:non-membrane spanning protein tyrosine phosphatase activity"/>
    <property type="evidence" value="ECO:0007669"/>
    <property type="project" value="InterPro"/>
</dbReference>
<evidence type="ECO:0000256" key="6">
    <source>
        <dbReference type="ARBA" id="ARBA00022912"/>
    </source>
</evidence>
<dbReference type="Gene3D" id="3.90.190.10">
    <property type="entry name" value="Protein tyrosine phosphatase superfamily"/>
    <property type="match status" value="1"/>
</dbReference>
<evidence type="ECO:0000256" key="2">
    <source>
        <dbReference type="ARBA" id="ARBA00013064"/>
    </source>
</evidence>
<comment type="subcellular location">
    <subcellularLocation>
        <location evidence="1">Cytoplasm</location>
    </subcellularLocation>
</comment>
<dbReference type="InterPro" id="IPR029021">
    <property type="entry name" value="Prot-tyrosine_phosphatase-like"/>
</dbReference>
<dbReference type="PANTHER" id="PTHR45983:SF4">
    <property type="entry name" value="TYROSINE-PROTEIN PHOSPHATASE NON-RECEPTOR TYPE 18"/>
    <property type="match status" value="1"/>
</dbReference>
<dbReference type="PRINTS" id="PR00700">
    <property type="entry name" value="PRTYPHPHTASE"/>
</dbReference>
<dbReference type="EC" id="3.1.3.48" evidence="2"/>
<feature type="compositionally biased region" description="Basic and acidic residues" evidence="8">
    <location>
        <begin position="484"/>
        <end position="497"/>
    </location>
</feature>
<evidence type="ECO:0000256" key="8">
    <source>
        <dbReference type="SAM" id="MobiDB-lite"/>
    </source>
</evidence>
<sequence>MEHLSRFVGQMSLTDDSRAEGIISSEYSNIRDRTSIIKKDLGLTTKAGALKENVKKNRYKDILPYDQTRVPLSPLTNDNDSDYINASFIKGATETRKYIATQGPLRHTLVDFWQMIWQYDVKVIIMACREIEMGKKKCERYWTTVKETTPFGPFIVSNLEESNPNEEVVLRTLTVRYHNETRTVSQFQYTAWPDHDIPYTAGGILEMMDMARKAQGNNASPVLIHCSAGCGRTGVICALDYVHDLLVTKQIKGDFNIMKIVVELRRQRPSAVQTKEQYQFVFSAVAYMFEKALRSPENNYQNLTKSNQPLYDDVEFVKTSPPITSAIAQPLEKRNSSVQPRAPQLCQQNMDDTYAVVNKSKQLPSPASSSALPTALHHYDNAELGTLKCPATALYSTVKPKSRCPPANPPPAASPIYDTARPANHRLAEATLGKEQSGYEQVTAEHHSSTGDDYEYVSNPIKDLTNSCTPGSMGFNCRIKKPKGPRDTPAEWSHVER</sequence>
<dbReference type="InterPro" id="IPR000242">
    <property type="entry name" value="PTP_cat"/>
</dbReference>
<dbReference type="InterPro" id="IPR016130">
    <property type="entry name" value="Tyr_Pase_AS"/>
</dbReference>
<dbReference type="FunFam" id="3.90.190.10:FF:000045">
    <property type="entry name" value="Tyrosine-protein phosphatase non-receptor type 12"/>
    <property type="match status" value="1"/>
</dbReference>
<keyword evidence="3" id="KW-0963">Cytoplasm</keyword>
<dbReference type="AlphaFoldDB" id="A0A1S3LGH6"/>
<dbReference type="PROSITE" id="PS00383">
    <property type="entry name" value="TYR_PHOSPHATASE_1"/>
    <property type="match status" value="1"/>
</dbReference>
<proteinExistence type="inferred from homology"/>
<evidence type="ECO:0000256" key="1">
    <source>
        <dbReference type="ARBA" id="ARBA00004496"/>
    </source>
</evidence>
<feature type="domain" description="Tyrosine-protein phosphatase" evidence="9">
    <location>
        <begin position="23"/>
        <end position="288"/>
    </location>
</feature>
<dbReference type="SUPFAM" id="SSF52799">
    <property type="entry name" value="(Phosphotyrosine protein) phosphatases II"/>
    <property type="match status" value="1"/>
</dbReference>
<dbReference type="GeneID" id="106566492"/>
<evidence type="ECO:0000256" key="5">
    <source>
        <dbReference type="ARBA" id="ARBA00022801"/>
    </source>
</evidence>
<keyword evidence="4" id="KW-0597">Phosphoprotein</keyword>
<dbReference type="GO" id="GO:0005737">
    <property type="term" value="C:cytoplasm"/>
    <property type="evidence" value="ECO:0007669"/>
    <property type="project" value="UniProtKB-SubCell"/>
</dbReference>
<dbReference type="RefSeq" id="XP_045548927.1">
    <property type="nucleotide sequence ID" value="XM_045692971.1"/>
</dbReference>
<feature type="region of interest" description="Disordered" evidence="8">
    <location>
        <begin position="475"/>
        <end position="497"/>
    </location>
</feature>
<keyword evidence="5" id="KW-0378">Hydrolase</keyword>
<dbReference type="GO" id="GO:0005634">
    <property type="term" value="C:nucleus"/>
    <property type="evidence" value="ECO:0007669"/>
    <property type="project" value="TreeGrafter"/>
</dbReference>
<dbReference type="KEGG" id="sasa:106566492"/>
<feature type="domain" description="Tyrosine specific protein phosphatases" evidence="10">
    <location>
        <begin position="205"/>
        <end position="279"/>
    </location>
</feature>
<protein>
    <recommendedName>
        <fullName evidence="2">protein-tyrosine-phosphatase</fullName>
        <ecNumber evidence="2">3.1.3.48</ecNumber>
    </recommendedName>
</protein>
<feature type="region of interest" description="Disordered" evidence="8">
    <location>
        <begin position="431"/>
        <end position="453"/>
    </location>
</feature>
<dbReference type="PROSITE" id="PS50056">
    <property type="entry name" value="TYR_PHOSPHATASE_2"/>
    <property type="match status" value="1"/>
</dbReference>
<evidence type="ECO:0000256" key="3">
    <source>
        <dbReference type="ARBA" id="ARBA00022490"/>
    </source>
</evidence>
<keyword evidence="6" id="KW-0904">Protein phosphatase</keyword>